<accession>A0ABW1BGD2</accession>
<keyword evidence="1" id="KW-1133">Transmembrane helix</keyword>
<gene>
    <name evidence="2" type="ORF">ACFQGO_30270</name>
</gene>
<keyword evidence="1" id="KW-0812">Transmembrane</keyword>
<keyword evidence="3" id="KW-1185">Reference proteome</keyword>
<organism evidence="2 3">
    <name type="scientific">Streptomyces heilongjiangensis</name>
    <dbReference type="NCBI Taxonomy" id="945052"/>
    <lineage>
        <taxon>Bacteria</taxon>
        <taxon>Bacillati</taxon>
        <taxon>Actinomycetota</taxon>
        <taxon>Actinomycetes</taxon>
        <taxon>Kitasatosporales</taxon>
        <taxon>Streptomycetaceae</taxon>
        <taxon>Streptomyces</taxon>
    </lineage>
</organism>
<feature type="transmembrane region" description="Helical" evidence="1">
    <location>
        <begin position="389"/>
        <end position="411"/>
    </location>
</feature>
<feature type="transmembrane region" description="Helical" evidence="1">
    <location>
        <begin position="305"/>
        <end position="324"/>
    </location>
</feature>
<feature type="transmembrane region" description="Helical" evidence="1">
    <location>
        <begin position="116"/>
        <end position="137"/>
    </location>
</feature>
<feature type="transmembrane region" description="Helical" evidence="1">
    <location>
        <begin position="149"/>
        <end position="169"/>
    </location>
</feature>
<evidence type="ECO:0000313" key="2">
    <source>
        <dbReference type="EMBL" id="MFC5811743.1"/>
    </source>
</evidence>
<feature type="transmembrane region" description="Helical" evidence="1">
    <location>
        <begin position="212"/>
        <end position="237"/>
    </location>
</feature>
<keyword evidence="1" id="KW-0472">Membrane</keyword>
<name>A0ABW1BGD2_9ACTN</name>
<feature type="transmembrane region" description="Helical" evidence="1">
    <location>
        <begin position="181"/>
        <end position="200"/>
    </location>
</feature>
<dbReference type="Proteomes" id="UP001596112">
    <property type="component" value="Unassembled WGS sequence"/>
</dbReference>
<dbReference type="RefSeq" id="WP_272172774.1">
    <property type="nucleotide sequence ID" value="NZ_JAQOSL010000065.1"/>
</dbReference>
<dbReference type="EMBL" id="JBHSNZ010000027">
    <property type="protein sequence ID" value="MFC5811743.1"/>
    <property type="molecule type" value="Genomic_DNA"/>
</dbReference>
<evidence type="ECO:0000256" key="1">
    <source>
        <dbReference type="SAM" id="Phobius"/>
    </source>
</evidence>
<evidence type="ECO:0000313" key="3">
    <source>
        <dbReference type="Proteomes" id="UP001596112"/>
    </source>
</evidence>
<feature type="transmembrane region" description="Helical" evidence="1">
    <location>
        <begin position="44"/>
        <end position="62"/>
    </location>
</feature>
<protein>
    <recommendedName>
        <fullName evidence="4">Integral membrane protein</fullName>
    </recommendedName>
</protein>
<comment type="caution">
    <text evidence="2">The sequence shown here is derived from an EMBL/GenBank/DDBJ whole genome shotgun (WGS) entry which is preliminary data.</text>
</comment>
<feature type="transmembrane region" description="Helical" evidence="1">
    <location>
        <begin position="267"/>
        <end position="285"/>
    </location>
</feature>
<reference evidence="3" key="1">
    <citation type="journal article" date="2019" name="Int. J. Syst. Evol. Microbiol.">
        <title>The Global Catalogue of Microorganisms (GCM) 10K type strain sequencing project: providing services to taxonomists for standard genome sequencing and annotation.</title>
        <authorList>
            <consortium name="The Broad Institute Genomics Platform"/>
            <consortium name="The Broad Institute Genome Sequencing Center for Infectious Disease"/>
            <person name="Wu L."/>
            <person name="Ma J."/>
        </authorList>
    </citation>
    <scope>NUCLEOTIDE SEQUENCE [LARGE SCALE GENOMIC DNA]</scope>
    <source>
        <strain evidence="3">JCM 9918</strain>
    </source>
</reference>
<evidence type="ECO:0008006" key="4">
    <source>
        <dbReference type="Google" id="ProtNLM"/>
    </source>
</evidence>
<feature type="transmembrane region" description="Helical" evidence="1">
    <location>
        <begin position="336"/>
        <end position="352"/>
    </location>
</feature>
<sequence length="537" mass="56880">MPYSGSGSVSLDGGARARRRPRGALGATALRGGRTWLTRRPSPYVVLGGLFWVVLTLAYWRVSPCCDSGRYAAVIERLRWDLWHPAHPTADLPGAGSPAYSPYAVVQGVVARLTGLSGWALVELAGPLNLLVLLTGVGRFVRVLTPRPWAPVLALLFMTLLWGTERIVWSGHLGLMSMTTTLGHPSTFAIGLTFWAWAWTGARARGGGLSRGVRYVGPSGLGSAWAYAGLGALYGLIVLTHQVTAVAAAAGAVALVAAWQRGWWGPVVGRWALTGAVALAVAVAWPYHGVPAPAGGAGGDGTHRLLYTGMVGHLWLALLGLPALWARARRSPRDPLVLMFGAQCLVAAYGWVGGHYAYGGVLGLAAVPAQVALAVELAAPRPWGRGRRVLGAVAAAGVCVGFLTVQAGAVVPRSLDPVGFEQPPRPPAYAWAARHVGAGEVLLTDGYVAERALPGYGVNMAAPPWPDPALDEAARRRRYADVGAYLDPAATRAERTEIARRYGVRWLLLTRWRAVPEEAVVVDWNPRSGEVLARIAP</sequence>
<feature type="transmembrane region" description="Helical" evidence="1">
    <location>
        <begin position="358"/>
        <end position="377"/>
    </location>
</feature>
<proteinExistence type="predicted"/>
<feature type="transmembrane region" description="Helical" evidence="1">
    <location>
        <begin position="243"/>
        <end position="260"/>
    </location>
</feature>